<dbReference type="SMART" id="SM00388">
    <property type="entry name" value="HisKA"/>
    <property type="match status" value="1"/>
</dbReference>
<keyword evidence="7" id="KW-1185">Reference proteome</keyword>
<name>A0A5R8Y2P8_9BACT</name>
<dbReference type="Gene3D" id="3.30.565.10">
    <property type="entry name" value="Histidine kinase-like ATPase, C-terminal domain"/>
    <property type="match status" value="1"/>
</dbReference>
<keyword evidence="4" id="KW-1133">Transmembrane helix</keyword>
<dbReference type="CDD" id="cd00082">
    <property type="entry name" value="HisKA"/>
    <property type="match status" value="1"/>
</dbReference>
<dbReference type="RefSeq" id="WP_138152145.1">
    <property type="nucleotide sequence ID" value="NZ_VANU01000002.1"/>
</dbReference>
<dbReference type="SUPFAM" id="SSF55874">
    <property type="entry name" value="ATPase domain of HSP90 chaperone/DNA topoisomerase II/histidine kinase"/>
    <property type="match status" value="1"/>
</dbReference>
<evidence type="ECO:0000256" key="1">
    <source>
        <dbReference type="ARBA" id="ARBA00000085"/>
    </source>
</evidence>
<accession>A0A5R8Y2P8</accession>
<evidence type="ECO:0000256" key="3">
    <source>
        <dbReference type="ARBA" id="ARBA00022553"/>
    </source>
</evidence>
<dbReference type="OrthoDB" id="5365412at2"/>
<evidence type="ECO:0000313" key="6">
    <source>
        <dbReference type="EMBL" id="TLP39562.1"/>
    </source>
</evidence>
<dbReference type="PRINTS" id="PR00344">
    <property type="entry name" value="BCTRLSENSOR"/>
</dbReference>
<dbReference type="SUPFAM" id="SSF47384">
    <property type="entry name" value="Homodimeric domain of signal transducing histidine kinase"/>
    <property type="match status" value="1"/>
</dbReference>
<gene>
    <name evidence="6" type="ORF">FDK22_06765</name>
</gene>
<dbReference type="Proteomes" id="UP000308901">
    <property type="component" value="Unassembled WGS sequence"/>
</dbReference>
<dbReference type="PANTHER" id="PTHR43065">
    <property type="entry name" value="SENSOR HISTIDINE KINASE"/>
    <property type="match status" value="1"/>
</dbReference>
<dbReference type="InterPro" id="IPR036890">
    <property type="entry name" value="HATPase_C_sf"/>
</dbReference>
<keyword evidence="3" id="KW-0597">Phosphoprotein</keyword>
<dbReference type="Pfam" id="PF02518">
    <property type="entry name" value="HATPase_c"/>
    <property type="match status" value="1"/>
</dbReference>
<dbReference type="EMBL" id="VANU01000002">
    <property type="protein sequence ID" value="TLP39562.1"/>
    <property type="molecule type" value="Genomic_DNA"/>
</dbReference>
<evidence type="ECO:0000256" key="4">
    <source>
        <dbReference type="SAM" id="Phobius"/>
    </source>
</evidence>
<dbReference type="InterPro" id="IPR004358">
    <property type="entry name" value="Sig_transdc_His_kin-like_C"/>
</dbReference>
<comment type="catalytic activity">
    <reaction evidence="1">
        <text>ATP + protein L-histidine = ADP + protein N-phospho-L-histidine.</text>
        <dbReference type="EC" id="2.7.13.3"/>
    </reaction>
</comment>
<feature type="transmembrane region" description="Helical" evidence="4">
    <location>
        <begin position="281"/>
        <end position="298"/>
    </location>
</feature>
<reference evidence="6 7" key="1">
    <citation type="submission" date="2019-05" db="EMBL/GenBank/DDBJ databases">
        <title>Arcobacter sp. nov., isolated from sea sediment.</title>
        <authorList>
            <person name="Kim W."/>
        </authorList>
    </citation>
    <scope>NUCLEOTIDE SEQUENCE [LARGE SCALE GENOMIC DNA]</scope>
    <source>
        <strain evidence="6 7">CAU 1517</strain>
    </source>
</reference>
<sequence length="558" mass="64223">MYEKTFNYTKVYKIIYEQHQELANIIFSGILNNTNLDKKLDNIQEKSKEEKDHLRKLVFIETLGRFKTLKQKHVSNIEFMLKNGTMFLDMKNPLNNDYKISENRILFKKLKDTNLPQSTFEIRDNCSGLKFAFPIIEENKFLGAIIITFNEQAISSLLMNQYDVIANIILREEFFDKEFLKGSKLYKNAHKKGFLHNTLILKEIKHKFSKNVDVLKPEDKITNILYSIGGKEIPKSYYIEDKKTIATIIPLINSITNENQGFISILTKGSTIGLFNDNYEAFSTLFILFYLALVLLFYQQKVTNILDKEKLREMMQKDKQILEQAKLAQMGEMLGNIAHQWRQPLSAISTVASGLKINYEYNILDTKDIPKQMDLIVENTKHLSKTIDIFRDFIKEGKALKNINIQEKLDECINIVSATISSHHIKLINEIDYDNPVTLKMISGELSQVVINLINNSKDAIVQNKIKKGWIKIIQKTEAEQLLIIIEDNGGGISSDIMAKIFDPYFTTKHQYQGTGLGLYMSKTMIEKHLNGKLEVKNGKEGAIFTIRLKLSSSAIKS</sequence>
<dbReference type="AlphaFoldDB" id="A0A5R8Y2P8"/>
<evidence type="ECO:0000313" key="7">
    <source>
        <dbReference type="Proteomes" id="UP000308901"/>
    </source>
</evidence>
<dbReference type="GO" id="GO:0000155">
    <property type="term" value="F:phosphorelay sensor kinase activity"/>
    <property type="evidence" value="ECO:0007669"/>
    <property type="project" value="InterPro"/>
</dbReference>
<dbReference type="InterPro" id="IPR036097">
    <property type="entry name" value="HisK_dim/P_sf"/>
</dbReference>
<evidence type="ECO:0000256" key="2">
    <source>
        <dbReference type="ARBA" id="ARBA00012438"/>
    </source>
</evidence>
<keyword evidence="4" id="KW-0472">Membrane</keyword>
<dbReference type="InterPro" id="IPR003661">
    <property type="entry name" value="HisK_dim/P_dom"/>
</dbReference>
<dbReference type="Gene3D" id="1.10.287.130">
    <property type="match status" value="1"/>
</dbReference>
<organism evidence="6 7">
    <name type="scientific">Arcobacter arenosus</name>
    <dbReference type="NCBI Taxonomy" id="2576037"/>
    <lineage>
        <taxon>Bacteria</taxon>
        <taxon>Pseudomonadati</taxon>
        <taxon>Campylobacterota</taxon>
        <taxon>Epsilonproteobacteria</taxon>
        <taxon>Campylobacterales</taxon>
        <taxon>Arcobacteraceae</taxon>
        <taxon>Arcobacter</taxon>
    </lineage>
</organism>
<dbReference type="InterPro" id="IPR005467">
    <property type="entry name" value="His_kinase_dom"/>
</dbReference>
<protein>
    <recommendedName>
        <fullName evidence="2">histidine kinase</fullName>
        <ecNumber evidence="2">2.7.13.3</ecNumber>
    </recommendedName>
</protein>
<evidence type="ECO:0000259" key="5">
    <source>
        <dbReference type="PROSITE" id="PS50109"/>
    </source>
</evidence>
<keyword evidence="6" id="KW-0418">Kinase</keyword>
<dbReference type="EC" id="2.7.13.3" evidence="2"/>
<keyword evidence="6" id="KW-0808">Transferase</keyword>
<feature type="domain" description="Histidine kinase" evidence="5">
    <location>
        <begin position="336"/>
        <end position="553"/>
    </location>
</feature>
<keyword evidence="4" id="KW-0812">Transmembrane</keyword>
<dbReference type="SMART" id="SM00387">
    <property type="entry name" value="HATPase_c"/>
    <property type="match status" value="1"/>
</dbReference>
<comment type="caution">
    <text evidence="6">The sequence shown here is derived from an EMBL/GenBank/DDBJ whole genome shotgun (WGS) entry which is preliminary data.</text>
</comment>
<proteinExistence type="predicted"/>
<dbReference type="InterPro" id="IPR003594">
    <property type="entry name" value="HATPase_dom"/>
</dbReference>
<dbReference type="PROSITE" id="PS50109">
    <property type="entry name" value="HIS_KIN"/>
    <property type="match status" value="1"/>
</dbReference>